<proteinExistence type="predicted"/>
<dbReference type="InterPro" id="IPR007340">
    <property type="entry name" value="LysM_Opacity-associatedA"/>
</dbReference>
<dbReference type="InterPro" id="IPR016047">
    <property type="entry name" value="M23ase_b-sheet_dom"/>
</dbReference>
<keyword evidence="11" id="KW-1185">Reference proteome</keyword>
<evidence type="ECO:0000256" key="8">
    <source>
        <dbReference type="SAM" id="MobiDB-lite"/>
    </source>
</evidence>
<comment type="cofactor">
    <cofactor evidence="1">
        <name>Zn(2+)</name>
        <dbReference type="ChEBI" id="CHEBI:29105"/>
    </cofactor>
</comment>
<evidence type="ECO:0000256" key="4">
    <source>
        <dbReference type="ARBA" id="ARBA00022723"/>
    </source>
</evidence>
<dbReference type="CDD" id="cd12797">
    <property type="entry name" value="M23_peptidase"/>
    <property type="match status" value="1"/>
</dbReference>
<dbReference type="RefSeq" id="WP_131481592.1">
    <property type="nucleotide sequence ID" value="NZ_SJDL01000013.1"/>
</dbReference>
<evidence type="ECO:0000256" key="3">
    <source>
        <dbReference type="ARBA" id="ARBA00022670"/>
    </source>
</evidence>
<dbReference type="Gene3D" id="2.70.70.10">
    <property type="entry name" value="Glucose Permease (Domain IIA)"/>
    <property type="match status" value="1"/>
</dbReference>
<feature type="domain" description="LysM" evidence="9">
    <location>
        <begin position="87"/>
        <end position="135"/>
    </location>
</feature>
<evidence type="ECO:0000256" key="6">
    <source>
        <dbReference type="ARBA" id="ARBA00022833"/>
    </source>
</evidence>
<evidence type="ECO:0000256" key="5">
    <source>
        <dbReference type="ARBA" id="ARBA00022801"/>
    </source>
</evidence>
<dbReference type="Pfam" id="PF01551">
    <property type="entry name" value="Peptidase_M23"/>
    <property type="match status" value="1"/>
</dbReference>
<dbReference type="InterPro" id="IPR018392">
    <property type="entry name" value="LysM"/>
</dbReference>
<organism evidence="10 11">
    <name type="scientific">Marinobacter halodurans</name>
    <dbReference type="NCBI Taxonomy" id="2528979"/>
    <lineage>
        <taxon>Bacteria</taxon>
        <taxon>Pseudomonadati</taxon>
        <taxon>Pseudomonadota</taxon>
        <taxon>Gammaproteobacteria</taxon>
        <taxon>Pseudomonadales</taxon>
        <taxon>Marinobacteraceae</taxon>
        <taxon>Marinobacter</taxon>
    </lineage>
</organism>
<dbReference type="Proteomes" id="UP000313645">
    <property type="component" value="Unassembled WGS sequence"/>
</dbReference>
<evidence type="ECO:0000256" key="2">
    <source>
        <dbReference type="ARBA" id="ARBA00004196"/>
    </source>
</evidence>
<evidence type="ECO:0000256" key="1">
    <source>
        <dbReference type="ARBA" id="ARBA00001947"/>
    </source>
</evidence>
<keyword evidence="3" id="KW-0645">Protease</keyword>
<keyword evidence="4" id="KW-0479">Metal-binding</keyword>
<dbReference type="InterPro" id="IPR045834">
    <property type="entry name" value="Csd3_N2"/>
</dbReference>
<evidence type="ECO:0000313" key="11">
    <source>
        <dbReference type="Proteomes" id="UP000313645"/>
    </source>
</evidence>
<feature type="region of interest" description="Disordered" evidence="8">
    <location>
        <begin position="48"/>
        <end position="81"/>
    </location>
</feature>
<dbReference type="Pfam" id="PF19425">
    <property type="entry name" value="Csd3_N2"/>
    <property type="match status" value="1"/>
</dbReference>
<dbReference type="PANTHER" id="PTHR21666:SF292">
    <property type="entry name" value="MUREIN DD-ENDOPEPTIDASE MEPM"/>
    <property type="match status" value="1"/>
</dbReference>
<dbReference type="PROSITE" id="PS51782">
    <property type="entry name" value="LYSM"/>
    <property type="match status" value="1"/>
</dbReference>
<keyword evidence="7" id="KW-0482">Metalloprotease</keyword>
<dbReference type="CDD" id="cd00118">
    <property type="entry name" value="LysM"/>
    <property type="match status" value="1"/>
</dbReference>
<accession>A0ABY1ZMD8</accession>
<sequence>MPKSSFLTRRSRHVLLAIAVICITIGLLWQSEPSSAVSIPIKQVDLPAGKTSAAPEPDAAEEAKAAAQASTQEPDGPLSAATEPQPVVYEIQPGDTLSEIFDAHGISANTLHKLLEADAEFLSLETIQPGTTLTFTLDGKNQPQKVDLQLDVARTVSYSRTEDGGFEHQEITKPLHWDRQQVSGEIHGSFYASGLKAGLDKAQVAKVGQLLKSKLNFRRDLRAGDTFSVIVGHEHTDTQATGNTRIDAIELHRGSKTYYAFLYSDGNYYDETGDSVTPAFLRWPTKQHYRITSPFDPNRLHPITGRRAPHNGVDLGSPSGTPVMSTGDGIVSRIGNHPYAGKYVEIEHSGTYKTRYLHLSKILVHRGETVKRGEKIALSGATGRVTGPHLHFELHVNHHPVNPLTAKIPTSAHVPADRIAAFRKHIRPLMARLNVPSYLPARQARDKTGAEKIPTQASNSDWTQQCLRPGQCRFN</sequence>
<dbReference type="EMBL" id="SJDL01000013">
    <property type="protein sequence ID" value="TBW55998.1"/>
    <property type="molecule type" value="Genomic_DNA"/>
</dbReference>
<keyword evidence="5" id="KW-0378">Hydrolase</keyword>
<comment type="subcellular location">
    <subcellularLocation>
        <location evidence="2">Cell envelope</location>
    </subcellularLocation>
</comment>
<dbReference type="InterPro" id="IPR011055">
    <property type="entry name" value="Dup_hybrid_motif"/>
</dbReference>
<protein>
    <recommendedName>
        <fullName evidence="9">LysM domain-containing protein</fullName>
    </recommendedName>
</protein>
<dbReference type="PANTHER" id="PTHR21666">
    <property type="entry name" value="PEPTIDASE-RELATED"/>
    <property type="match status" value="1"/>
</dbReference>
<keyword evidence="6" id="KW-0862">Zinc</keyword>
<reference evidence="10 11" key="1">
    <citation type="submission" date="2019-02" db="EMBL/GenBank/DDBJ databases">
        <title>Marinobacter halodurans sp. nov., a marine bacterium isolated from sea tidal flat.</title>
        <authorList>
            <person name="Yoo Y."/>
            <person name="Lee D.W."/>
            <person name="Kim B.S."/>
            <person name="Kim J.-J."/>
        </authorList>
    </citation>
    <scope>NUCLEOTIDE SEQUENCE [LARGE SCALE GENOMIC DNA]</scope>
    <source>
        <strain evidence="10 11">YJ-S3-2</strain>
    </source>
</reference>
<evidence type="ECO:0000256" key="7">
    <source>
        <dbReference type="ARBA" id="ARBA00023049"/>
    </source>
</evidence>
<dbReference type="Gene3D" id="3.10.450.350">
    <property type="match status" value="2"/>
</dbReference>
<evidence type="ECO:0000313" key="10">
    <source>
        <dbReference type="EMBL" id="TBW55998.1"/>
    </source>
</evidence>
<gene>
    <name evidence="10" type="ORF">EZI54_10140</name>
</gene>
<comment type="caution">
    <text evidence="10">The sequence shown here is derived from an EMBL/GenBank/DDBJ whole genome shotgun (WGS) entry which is preliminary data.</text>
</comment>
<dbReference type="Pfam" id="PF04225">
    <property type="entry name" value="LysM_OapA"/>
    <property type="match status" value="1"/>
</dbReference>
<name>A0ABY1ZMD8_9GAMM</name>
<dbReference type="SUPFAM" id="SSF51261">
    <property type="entry name" value="Duplicated hybrid motif"/>
    <property type="match status" value="1"/>
</dbReference>
<evidence type="ECO:0000259" key="9">
    <source>
        <dbReference type="PROSITE" id="PS51782"/>
    </source>
</evidence>
<dbReference type="InterPro" id="IPR050570">
    <property type="entry name" value="Cell_wall_metabolism_enzyme"/>
</dbReference>